<dbReference type="InterPro" id="IPR041685">
    <property type="entry name" value="AAA_GajA/Old/RecF-like"/>
</dbReference>
<reference evidence="3 4" key="1">
    <citation type="submission" date="2016-10" db="EMBL/GenBank/DDBJ databases">
        <authorList>
            <person name="de Groot N.N."/>
        </authorList>
    </citation>
    <scope>NUCLEOTIDE SEQUENCE [LARGE SCALE GENOMIC DNA]</scope>
    <source>
        <strain evidence="3 4">CGMCC 4.2026</strain>
    </source>
</reference>
<accession>A0A1H8U6R7</accession>
<dbReference type="Pfam" id="PF13304">
    <property type="entry name" value="AAA_21"/>
    <property type="match status" value="1"/>
</dbReference>
<dbReference type="PANTHER" id="PTHR43581">
    <property type="entry name" value="ATP/GTP PHOSPHATASE"/>
    <property type="match status" value="1"/>
</dbReference>
<evidence type="ECO:0000259" key="1">
    <source>
        <dbReference type="Pfam" id="PF13175"/>
    </source>
</evidence>
<sequence length="651" mass="72019">MLLDEVLIENFRNFTDRQSMEVEPTVTTLIGKNEAGKTTILKALHRLNPANHPDGFNLTQEYPRRRLARDRRGRDLAEFTPVQAWFALEERDQAAFSSAFGVPMTQGTRIVAGRNYRNELWVEVDVPFAGVLAEACRVSGVDTEDAERMSDATDSDAATQAAKDLSKTLRDDGQTARSQAVGKVPAALKRYTLLLSGELDDDQGDALVRMLPKFFYFSSYELLPGECDLNELSDRAQSGNLQDGDETMLSLLALAGEDPKNLLDEDYDSRKAELQAASVDLSDRVFEYWKQNDALTVDFDTDMPVVSTDPSTGQPVRHRILKVQLRDDRHGGVTTNFATRSAGFQWFFSFMAAFSRYQNAPERVVVLLDEPGTSLHGEAQGDFLRFIFGELGAHKQVLYTTHSQHMIDPTRYESMRAVHDQATREHPERGVVISPVSLSADRTTVLPVEAALGYSVAQHLFLGAGPHLAVEGSSDFVFLTRMSEYLITKGRQGLPARMSIIPVGGIGNMPAFVALLGRRLEVFALIDGAETSKVTGKVRKAAQAAGVNPSRIVVIGELDGLPASGDIEDLFAPKDYLWLYSRAVKKLTENQLANTPEPILKRINQVNGTFDHVGPAHQLTSDLDAFFAQVDATTLDRFEQLFKCLTTDPIN</sequence>
<dbReference type="GO" id="GO:0005524">
    <property type="term" value="F:ATP binding"/>
    <property type="evidence" value="ECO:0007669"/>
    <property type="project" value="InterPro"/>
</dbReference>
<dbReference type="STRING" id="310780.SAMN05216267_106433"/>
<dbReference type="RefSeq" id="WP_075018287.1">
    <property type="nucleotide sequence ID" value="NZ_FODD01000064.1"/>
</dbReference>
<dbReference type="Pfam" id="PF13175">
    <property type="entry name" value="AAA_15"/>
    <property type="match status" value="1"/>
</dbReference>
<organism evidence="3 4">
    <name type="scientific">Actinacidiphila rubida</name>
    <dbReference type="NCBI Taxonomy" id="310780"/>
    <lineage>
        <taxon>Bacteria</taxon>
        <taxon>Bacillati</taxon>
        <taxon>Actinomycetota</taxon>
        <taxon>Actinomycetes</taxon>
        <taxon>Kitasatosporales</taxon>
        <taxon>Streptomycetaceae</taxon>
        <taxon>Actinacidiphila</taxon>
    </lineage>
</organism>
<proteinExistence type="predicted"/>
<dbReference type="InterPro" id="IPR027417">
    <property type="entry name" value="P-loop_NTPase"/>
</dbReference>
<keyword evidence="4" id="KW-1185">Reference proteome</keyword>
<dbReference type="GO" id="GO:0016887">
    <property type="term" value="F:ATP hydrolysis activity"/>
    <property type="evidence" value="ECO:0007669"/>
    <property type="project" value="InterPro"/>
</dbReference>
<name>A0A1H8U6R7_9ACTN</name>
<dbReference type="AlphaFoldDB" id="A0A1H8U6R7"/>
<dbReference type="Proteomes" id="UP000181951">
    <property type="component" value="Unassembled WGS sequence"/>
</dbReference>
<gene>
    <name evidence="3" type="ORF">SAMN05216267_106433</name>
</gene>
<dbReference type="PANTHER" id="PTHR43581:SF4">
    <property type="entry name" value="ATP_GTP PHOSPHATASE"/>
    <property type="match status" value="1"/>
</dbReference>
<dbReference type="SUPFAM" id="SSF52540">
    <property type="entry name" value="P-loop containing nucleoside triphosphate hydrolases"/>
    <property type="match status" value="1"/>
</dbReference>
<dbReference type="Gene3D" id="3.40.50.300">
    <property type="entry name" value="P-loop containing nucleotide triphosphate hydrolases"/>
    <property type="match status" value="2"/>
</dbReference>
<dbReference type="InterPro" id="IPR003959">
    <property type="entry name" value="ATPase_AAA_core"/>
</dbReference>
<evidence type="ECO:0000259" key="2">
    <source>
        <dbReference type="Pfam" id="PF13304"/>
    </source>
</evidence>
<dbReference type="EMBL" id="FODD01000064">
    <property type="protein sequence ID" value="SEO98543.1"/>
    <property type="molecule type" value="Genomic_DNA"/>
</dbReference>
<dbReference type="InterPro" id="IPR051396">
    <property type="entry name" value="Bact_Antivir_Def_Nuclease"/>
</dbReference>
<feature type="domain" description="Endonuclease GajA/Old nuclease/RecF-like AAA" evidence="1">
    <location>
        <begin position="1"/>
        <end position="47"/>
    </location>
</feature>
<protein>
    <submittedName>
        <fullName evidence="3">AAA ATPase domain-containing protein</fullName>
    </submittedName>
</protein>
<feature type="domain" description="ATPase AAA-type core" evidence="2">
    <location>
        <begin position="253"/>
        <end position="407"/>
    </location>
</feature>
<dbReference type="OrthoDB" id="3322489at2"/>
<evidence type="ECO:0000313" key="3">
    <source>
        <dbReference type="EMBL" id="SEO98543.1"/>
    </source>
</evidence>
<evidence type="ECO:0000313" key="4">
    <source>
        <dbReference type="Proteomes" id="UP000181951"/>
    </source>
</evidence>